<comment type="caution">
    <text evidence="2">The sequence shown here is derived from an EMBL/GenBank/DDBJ whole genome shotgun (WGS) entry which is preliminary data.</text>
</comment>
<dbReference type="InterPro" id="IPR000787">
    <property type="entry name" value="Peptidase_M29"/>
</dbReference>
<keyword evidence="2" id="KW-0378">Hydrolase</keyword>
<organism evidence="2 3">
    <name type="scientific">Clostridium senegalense</name>
    <dbReference type="NCBI Taxonomy" id="1465809"/>
    <lineage>
        <taxon>Bacteria</taxon>
        <taxon>Bacillati</taxon>
        <taxon>Bacillota</taxon>
        <taxon>Clostridia</taxon>
        <taxon>Eubacteriales</taxon>
        <taxon>Clostridiaceae</taxon>
        <taxon>Clostridium</taxon>
    </lineage>
</organism>
<sequence length="667" mass="78250">MEFKFDKENYNFTVKEVSEIANKKYKEEPKKFKKFLQSQARFASKMCNLEKQLDNKYFNKPFEELLKDNHKLYEDIIGEKYNTSFCNPAYAVKVFGEELGKIATFLYNISKKYITYAFSHNLKMMHFYNEHFLSIYNFVEYNNNENPEDIRALLKELNLNNQEFLCKHNLKDRLINKESHVKNIIETSNLDDLRYLFKYGYYISDNEIKTAEFLNKYENIDLIADTVCNGYIEGFKRDNKDYNNKSTSRIVANVGQERIIKLLIERLRRYSLEPIIDQLVYTSPNKQFDYDHRFDIGLFYDEEIGQSKLKANEKLFQKYKKELKDYSGILYFEKFGETPFAPESKKEALKLNEEQGKIYQKYQSAMAIKQDKYIPMSEVSFTIIAFPTPEIGDNFEEIFEDTLKINLLDSKQYEKIQKCIIDVLDKGEYIHVKGFGNNKTDIKVKMHEIKNPEKETNFENCVADVNIPVGEVFTSPVLKGTNGLLHVEEVYLDDLKYKNLSLTFKDGYIEKYSCTNFIDEEENKKYIEENLLFPHKTLPLGEFAIGTNTLAYVISKKHEIVNILPILIVEKMGPHFAIGDTCFSQCEDVKVYNSDKKEIIARDNEKSMLRKTDIENAYTSCHTDITLPYDDIELISVITKEGKTIDIIKDGRFVVEGTEELNRPLEN</sequence>
<dbReference type="AlphaFoldDB" id="A0A6M0H3A3"/>
<keyword evidence="2" id="KW-0031">Aminopeptidase</keyword>
<keyword evidence="3" id="KW-1185">Reference proteome</keyword>
<evidence type="ECO:0000256" key="1">
    <source>
        <dbReference type="ARBA" id="ARBA00022723"/>
    </source>
</evidence>
<accession>A0A6M0H3A3</accession>
<gene>
    <name evidence="2" type="ORF">G3M99_07305</name>
</gene>
<reference evidence="2 3" key="1">
    <citation type="submission" date="2020-02" db="EMBL/GenBank/DDBJ databases">
        <title>Genome assembly of a novel Clostridium senegalense strain.</title>
        <authorList>
            <person name="Gupta T.B."/>
            <person name="Jauregui R."/>
            <person name="Maclean P."/>
            <person name="Nawarathana A."/>
            <person name="Brightwell G."/>
        </authorList>
    </citation>
    <scope>NUCLEOTIDE SEQUENCE [LARGE SCALE GENOMIC DNA]</scope>
    <source>
        <strain evidence="2 3">AGRFS4</strain>
    </source>
</reference>
<name>A0A6M0H3A3_9CLOT</name>
<dbReference type="Proteomes" id="UP000481872">
    <property type="component" value="Unassembled WGS sequence"/>
</dbReference>
<keyword evidence="2" id="KW-0645">Protease</keyword>
<dbReference type="InterPro" id="IPR052170">
    <property type="entry name" value="M29_Exopeptidase"/>
</dbReference>
<dbReference type="PANTHER" id="PTHR34448">
    <property type="entry name" value="AMINOPEPTIDASE"/>
    <property type="match status" value="1"/>
</dbReference>
<dbReference type="EMBL" id="JAAGPU010000011">
    <property type="protein sequence ID" value="NEU04674.1"/>
    <property type="molecule type" value="Genomic_DNA"/>
</dbReference>
<protein>
    <submittedName>
        <fullName evidence="2">Aminopeptidase</fullName>
    </submittedName>
</protein>
<dbReference type="PANTHER" id="PTHR34448:SF1">
    <property type="entry name" value="BLL6088 PROTEIN"/>
    <property type="match status" value="1"/>
</dbReference>
<dbReference type="GO" id="GO:0004177">
    <property type="term" value="F:aminopeptidase activity"/>
    <property type="evidence" value="ECO:0007669"/>
    <property type="project" value="UniProtKB-KW"/>
</dbReference>
<dbReference type="GO" id="GO:0046872">
    <property type="term" value="F:metal ion binding"/>
    <property type="evidence" value="ECO:0007669"/>
    <property type="project" value="UniProtKB-KW"/>
</dbReference>
<dbReference type="Pfam" id="PF02073">
    <property type="entry name" value="Peptidase_M29"/>
    <property type="match status" value="1"/>
</dbReference>
<keyword evidence="1" id="KW-0479">Metal-binding</keyword>
<evidence type="ECO:0000313" key="3">
    <source>
        <dbReference type="Proteomes" id="UP000481872"/>
    </source>
</evidence>
<evidence type="ECO:0000313" key="2">
    <source>
        <dbReference type="EMBL" id="NEU04674.1"/>
    </source>
</evidence>
<dbReference type="RefSeq" id="WP_199869703.1">
    <property type="nucleotide sequence ID" value="NZ_JAAGPU010000011.1"/>
</dbReference>
<dbReference type="GO" id="GO:0006508">
    <property type="term" value="P:proteolysis"/>
    <property type="evidence" value="ECO:0007669"/>
    <property type="project" value="InterPro"/>
</dbReference>
<dbReference type="SUPFAM" id="SSF144052">
    <property type="entry name" value="Thermophilic metalloprotease-like"/>
    <property type="match status" value="1"/>
</dbReference>
<proteinExistence type="predicted"/>